<organism evidence="1 2">
    <name type="scientific">Setaria viridis</name>
    <name type="common">Green bristlegrass</name>
    <name type="synonym">Setaria italica subsp. viridis</name>
    <dbReference type="NCBI Taxonomy" id="4556"/>
    <lineage>
        <taxon>Eukaryota</taxon>
        <taxon>Viridiplantae</taxon>
        <taxon>Streptophyta</taxon>
        <taxon>Embryophyta</taxon>
        <taxon>Tracheophyta</taxon>
        <taxon>Spermatophyta</taxon>
        <taxon>Magnoliopsida</taxon>
        <taxon>Liliopsida</taxon>
        <taxon>Poales</taxon>
        <taxon>Poaceae</taxon>
        <taxon>PACMAD clade</taxon>
        <taxon>Panicoideae</taxon>
        <taxon>Panicodae</taxon>
        <taxon>Paniceae</taxon>
        <taxon>Cenchrinae</taxon>
        <taxon>Setaria</taxon>
    </lineage>
</organism>
<gene>
    <name evidence="1" type="ORF">SEVIR_1G164000v2</name>
</gene>
<dbReference type="EMBL" id="CM016552">
    <property type="protein sequence ID" value="TKW39216.1"/>
    <property type="molecule type" value="Genomic_DNA"/>
</dbReference>
<evidence type="ECO:0000313" key="1">
    <source>
        <dbReference type="EMBL" id="TKW39216.1"/>
    </source>
</evidence>
<sequence length="98" mass="11531">MGFVLSSTHTALCSLVNVQLDKAEMSWLLACYPNLHDVYAEERDDKLRWLMGKEERECFIGPKDELQNHQNEKKKKDLEEFYGIQMMVMKLGQRHAKN</sequence>
<protein>
    <submittedName>
        <fullName evidence="1">Uncharacterized protein</fullName>
    </submittedName>
</protein>
<evidence type="ECO:0000313" key="2">
    <source>
        <dbReference type="Proteomes" id="UP000298652"/>
    </source>
</evidence>
<dbReference type="Gramene" id="TKW39216">
    <property type="protein sequence ID" value="TKW39216"/>
    <property type="gene ID" value="SEVIR_1G164000v2"/>
</dbReference>
<accession>A0A4V6DCV6</accession>
<dbReference type="Proteomes" id="UP000298652">
    <property type="component" value="Chromosome 1"/>
</dbReference>
<proteinExistence type="predicted"/>
<dbReference type="AlphaFoldDB" id="A0A4V6DCV6"/>
<reference evidence="1" key="1">
    <citation type="submission" date="2019-03" db="EMBL/GenBank/DDBJ databases">
        <title>WGS assembly of Setaria viridis.</title>
        <authorList>
            <person name="Huang P."/>
            <person name="Jenkins J."/>
            <person name="Grimwood J."/>
            <person name="Barry K."/>
            <person name="Healey A."/>
            <person name="Mamidi S."/>
            <person name="Sreedasyam A."/>
            <person name="Shu S."/>
            <person name="Feldman M."/>
            <person name="Wu J."/>
            <person name="Yu Y."/>
            <person name="Chen C."/>
            <person name="Johnson J."/>
            <person name="Rokhsar D."/>
            <person name="Baxter I."/>
            <person name="Schmutz J."/>
            <person name="Brutnell T."/>
            <person name="Kellogg E."/>
        </authorList>
    </citation>
    <scope>NUCLEOTIDE SEQUENCE [LARGE SCALE GENOMIC DNA]</scope>
</reference>
<name>A0A4V6DCV6_SETVI</name>
<keyword evidence="2" id="KW-1185">Reference proteome</keyword>